<evidence type="ECO:0000313" key="2">
    <source>
        <dbReference type="EMBL" id="GAA2454672.1"/>
    </source>
</evidence>
<gene>
    <name evidence="2" type="ORF">GCM10010405_43150</name>
</gene>
<keyword evidence="3" id="KW-1185">Reference proteome</keyword>
<dbReference type="Proteomes" id="UP001501638">
    <property type="component" value="Unassembled WGS sequence"/>
</dbReference>
<dbReference type="EMBL" id="BAAASZ010000030">
    <property type="protein sequence ID" value="GAA2454672.1"/>
    <property type="molecule type" value="Genomic_DNA"/>
</dbReference>
<feature type="region of interest" description="Disordered" evidence="1">
    <location>
        <begin position="65"/>
        <end position="85"/>
    </location>
</feature>
<reference evidence="3" key="1">
    <citation type="journal article" date="2019" name="Int. J. Syst. Evol. Microbiol.">
        <title>The Global Catalogue of Microorganisms (GCM) 10K type strain sequencing project: providing services to taxonomists for standard genome sequencing and annotation.</title>
        <authorList>
            <consortium name="The Broad Institute Genomics Platform"/>
            <consortium name="The Broad Institute Genome Sequencing Center for Infectious Disease"/>
            <person name="Wu L."/>
            <person name="Ma J."/>
        </authorList>
    </citation>
    <scope>NUCLEOTIDE SEQUENCE [LARGE SCALE GENOMIC DNA]</scope>
    <source>
        <strain evidence="3">JCM 6305</strain>
    </source>
</reference>
<organism evidence="2 3">
    <name type="scientific">Streptomyces macrosporus</name>
    <dbReference type="NCBI Taxonomy" id="44032"/>
    <lineage>
        <taxon>Bacteria</taxon>
        <taxon>Bacillati</taxon>
        <taxon>Actinomycetota</taxon>
        <taxon>Actinomycetes</taxon>
        <taxon>Kitasatosporales</taxon>
        <taxon>Streptomycetaceae</taxon>
        <taxon>Streptomyces</taxon>
    </lineage>
</organism>
<comment type="caution">
    <text evidence="2">The sequence shown here is derived from an EMBL/GenBank/DDBJ whole genome shotgun (WGS) entry which is preliminary data.</text>
</comment>
<proteinExistence type="predicted"/>
<protein>
    <submittedName>
        <fullName evidence="2">Uncharacterized protein</fullName>
    </submittedName>
</protein>
<evidence type="ECO:0000313" key="3">
    <source>
        <dbReference type="Proteomes" id="UP001501638"/>
    </source>
</evidence>
<accession>A0ABP5XFJ9</accession>
<sequence length="85" mass="8276">MGTLGPLPAVLVTVANVSDSAGDIHLLSRIADAHPQVTTVWTDTGHRIGAIDGGARLGVDVAGGSSGPSAGSCTTAGPAARCSVR</sequence>
<name>A0ABP5XFJ9_9ACTN</name>
<evidence type="ECO:0000256" key="1">
    <source>
        <dbReference type="SAM" id="MobiDB-lite"/>
    </source>
</evidence>